<dbReference type="CDD" id="cd07199">
    <property type="entry name" value="Pat17_PNPLA8_PNPLA9_like"/>
    <property type="match status" value="1"/>
</dbReference>
<keyword evidence="2 3" id="KW-0443">Lipid metabolism</keyword>
<dbReference type="OrthoDB" id="9807112at2"/>
<evidence type="ECO:0000313" key="5">
    <source>
        <dbReference type="EMBL" id="QCZ92555.1"/>
    </source>
</evidence>
<comment type="similarity">
    <text evidence="1">Belongs to the patatin family.</text>
</comment>
<reference evidence="5 6" key="1">
    <citation type="submission" date="2019-04" db="EMBL/GenBank/DDBJ databases">
        <title>Salinimonas iocasae sp. nov., a halophilic bacterium isolated from the outer tube casing of tubeworms in Okinawa Trough.</title>
        <authorList>
            <person name="Zhang H."/>
            <person name="Wang H."/>
            <person name="Li C."/>
        </authorList>
    </citation>
    <scope>NUCLEOTIDE SEQUENCE [LARGE SCALE GENOMIC DNA]</scope>
    <source>
        <strain evidence="5 6">KX18D6</strain>
    </source>
</reference>
<dbReference type="PANTHER" id="PTHR32176:SF92">
    <property type="entry name" value="XYLOSE ISOMERASE"/>
    <property type="match status" value="1"/>
</dbReference>
<dbReference type="Proteomes" id="UP000304912">
    <property type="component" value="Chromosome"/>
</dbReference>
<dbReference type="PANTHER" id="PTHR32176">
    <property type="entry name" value="XYLOSE ISOMERASE"/>
    <property type="match status" value="1"/>
</dbReference>
<keyword evidence="3" id="KW-0378">Hydrolase</keyword>
<sequence length="339" mass="37438">MSKLILSLDGGGIRGAAATQFLAHVERVLSDEHGISIRDCVDYYAGTSTGAIIALALATTDISVAQVNRLYNHRSGKAIFAENRGFFEIDGINAPRYEGAGKTRFLKRWFNDATLSRAAERERHVLTVTFAVERHQPLVIKSHNREHARLKSYEVADSTSAAPTYFPSRPVQLGEPPEQRWLIDGGVVANNPTLCAIAEAQQLWPDIKTEDITVLSVGTGKRTRKINGPSTRGWGAYQWIRQGQIIDVLSDEQLVAYQAKAIVAEGNYIRVNAAMREQHGLPMPPDDAMDDYSQDNIARLKKMGDFWFEQYGDAVVSLLLGQYKGPSLDAINPETGRPG</sequence>
<name>A0A5B7YAU8_9ALTE</name>
<gene>
    <name evidence="5" type="ORF">FBQ74_03320</name>
</gene>
<feature type="short sequence motif" description="GXGXXG" evidence="3">
    <location>
        <begin position="10"/>
        <end position="15"/>
    </location>
</feature>
<dbReference type="AlphaFoldDB" id="A0A5B7YAU8"/>
<dbReference type="Pfam" id="PF01734">
    <property type="entry name" value="Patatin"/>
    <property type="match status" value="1"/>
</dbReference>
<dbReference type="GO" id="GO:0047372">
    <property type="term" value="F:monoacylglycerol lipase activity"/>
    <property type="evidence" value="ECO:0007669"/>
    <property type="project" value="TreeGrafter"/>
</dbReference>
<accession>A0A5B7YAU8</accession>
<proteinExistence type="inferred from homology"/>
<dbReference type="RefSeq" id="WP_139755308.1">
    <property type="nucleotide sequence ID" value="NZ_CP039852.1"/>
</dbReference>
<organism evidence="5 6">
    <name type="scientific">Salinimonas iocasae</name>
    <dbReference type="NCBI Taxonomy" id="2572577"/>
    <lineage>
        <taxon>Bacteria</taxon>
        <taxon>Pseudomonadati</taxon>
        <taxon>Pseudomonadota</taxon>
        <taxon>Gammaproteobacteria</taxon>
        <taxon>Alteromonadales</taxon>
        <taxon>Alteromonadaceae</taxon>
        <taxon>Alteromonas/Salinimonas group</taxon>
        <taxon>Salinimonas</taxon>
    </lineage>
</organism>
<evidence type="ECO:0000256" key="1">
    <source>
        <dbReference type="ARBA" id="ARBA00010240"/>
    </source>
</evidence>
<dbReference type="EMBL" id="CP039852">
    <property type="protein sequence ID" value="QCZ92555.1"/>
    <property type="molecule type" value="Genomic_DNA"/>
</dbReference>
<dbReference type="Gene3D" id="3.40.1090.10">
    <property type="entry name" value="Cytosolic phospholipase A2 catalytic domain"/>
    <property type="match status" value="1"/>
</dbReference>
<dbReference type="InterPro" id="IPR016035">
    <property type="entry name" value="Acyl_Trfase/lysoPLipase"/>
</dbReference>
<evidence type="ECO:0000313" key="6">
    <source>
        <dbReference type="Proteomes" id="UP000304912"/>
    </source>
</evidence>
<evidence type="ECO:0000256" key="2">
    <source>
        <dbReference type="ARBA" id="ARBA00023098"/>
    </source>
</evidence>
<dbReference type="KEGG" id="salk:FBQ74_03320"/>
<evidence type="ECO:0000259" key="4">
    <source>
        <dbReference type="PROSITE" id="PS51635"/>
    </source>
</evidence>
<dbReference type="SUPFAM" id="SSF52151">
    <property type="entry name" value="FabD/lysophospholipase-like"/>
    <property type="match status" value="1"/>
</dbReference>
<feature type="domain" description="PNPLA" evidence="4">
    <location>
        <begin position="6"/>
        <end position="197"/>
    </location>
</feature>
<dbReference type="GO" id="GO:0004620">
    <property type="term" value="F:phospholipase activity"/>
    <property type="evidence" value="ECO:0007669"/>
    <property type="project" value="TreeGrafter"/>
</dbReference>
<keyword evidence="6" id="KW-1185">Reference proteome</keyword>
<feature type="short sequence motif" description="DGA/G" evidence="3">
    <location>
        <begin position="184"/>
        <end position="186"/>
    </location>
</feature>
<feature type="short sequence motif" description="GXSXG" evidence="3">
    <location>
        <begin position="46"/>
        <end position="50"/>
    </location>
</feature>
<evidence type="ECO:0000256" key="3">
    <source>
        <dbReference type="PROSITE-ProRule" id="PRU01161"/>
    </source>
</evidence>
<dbReference type="PROSITE" id="PS51635">
    <property type="entry name" value="PNPLA"/>
    <property type="match status" value="1"/>
</dbReference>
<feature type="active site" description="Nucleophile" evidence="3">
    <location>
        <position position="48"/>
    </location>
</feature>
<dbReference type="InterPro" id="IPR002641">
    <property type="entry name" value="PNPLA_dom"/>
</dbReference>
<feature type="active site" description="Proton acceptor" evidence="3">
    <location>
        <position position="184"/>
    </location>
</feature>
<protein>
    <submittedName>
        <fullName evidence="5">Patatin</fullName>
    </submittedName>
</protein>
<dbReference type="GO" id="GO:0016042">
    <property type="term" value="P:lipid catabolic process"/>
    <property type="evidence" value="ECO:0007669"/>
    <property type="project" value="UniProtKB-UniRule"/>
</dbReference>
<keyword evidence="3" id="KW-0442">Lipid degradation</keyword>